<feature type="compositionally biased region" description="Basic and acidic residues" evidence="1">
    <location>
        <begin position="1"/>
        <end position="11"/>
    </location>
</feature>
<organism evidence="2 3">
    <name type="scientific">Desmophyllum pertusum</name>
    <dbReference type="NCBI Taxonomy" id="174260"/>
    <lineage>
        <taxon>Eukaryota</taxon>
        <taxon>Metazoa</taxon>
        <taxon>Cnidaria</taxon>
        <taxon>Anthozoa</taxon>
        <taxon>Hexacorallia</taxon>
        <taxon>Scleractinia</taxon>
        <taxon>Caryophylliina</taxon>
        <taxon>Caryophylliidae</taxon>
        <taxon>Desmophyllum</taxon>
    </lineage>
</organism>
<feature type="compositionally biased region" description="Basic and acidic residues" evidence="1">
    <location>
        <begin position="21"/>
        <end position="43"/>
    </location>
</feature>
<dbReference type="OrthoDB" id="10011386at2759"/>
<accession>A0A9W9YAB8</accession>
<proteinExistence type="predicted"/>
<dbReference type="EMBL" id="MU827848">
    <property type="protein sequence ID" value="KAJ7318658.1"/>
    <property type="molecule type" value="Genomic_DNA"/>
</dbReference>
<keyword evidence="3" id="KW-1185">Reference proteome</keyword>
<name>A0A9W9YAB8_9CNID</name>
<sequence>MELGDENKDELLKDDEDGDTMPDHHPELPRKSENKSEPREVQNRKRRHSQTSLPAEERIKSAEKAIQSLKRHSDKGTCPSSFRYTARANIKADDDFIKDIKHIRKKTEQEFVKALTRYHYRDIDRSRKEIKQGKRLKGVNQTQAEAEGKINQVLCSVNRETRQSEPNSTTFQGTGQFIPQHGSVLSQESSSAPTQCNKDTGGRKTLQRWSRGVFLVVSGGGHIEYWQPLLGGNQLIDQSESPTQAFLVLILWLYRKFKPLLEKGLTPEQITEKMSSTIVAYDNMCHVDGMKLAKCDLPFQEPFDKMWQNVVKVIDRLHIRNHTDKKCQTVYNPEGKIPARYNTMAAEQTNVWASKLKRIICVM</sequence>
<dbReference type="Proteomes" id="UP001163046">
    <property type="component" value="Unassembled WGS sequence"/>
</dbReference>
<comment type="caution">
    <text evidence="2">The sequence shown here is derived from an EMBL/GenBank/DDBJ whole genome shotgun (WGS) entry which is preliminary data.</text>
</comment>
<reference evidence="2" key="1">
    <citation type="submission" date="2023-01" db="EMBL/GenBank/DDBJ databases">
        <title>Genome assembly of the deep-sea coral Lophelia pertusa.</title>
        <authorList>
            <person name="Herrera S."/>
            <person name="Cordes E."/>
        </authorList>
    </citation>
    <scope>NUCLEOTIDE SEQUENCE</scope>
    <source>
        <strain evidence="2">USNM1676648</strain>
        <tissue evidence="2">Polyp</tissue>
    </source>
</reference>
<feature type="region of interest" description="Disordered" evidence="1">
    <location>
        <begin position="1"/>
        <end position="61"/>
    </location>
</feature>
<dbReference type="AlphaFoldDB" id="A0A9W9YAB8"/>
<evidence type="ECO:0000313" key="2">
    <source>
        <dbReference type="EMBL" id="KAJ7318658.1"/>
    </source>
</evidence>
<evidence type="ECO:0000256" key="1">
    <source>
        <dbReference type="SAM" id="MobiDB-lite"/>
    </source>
</evidence>
<evidence type="ECO:0000313" key="3">
    <source>
        <dbReference type="Proteomes" id="UP001163046"/>
    </source>
</evidence>
<gene>
    <name evidence="2" type="ORF">OS493_037446</name>
</gene>
<protein>
    <submittedName>
        <fullName evidence="2">Uncharacterized protein</fullName>
    </submittedName>
</protein>